<keyword evidence="1" id="KW-1133">Transmembrane helix</keyword>
<dbReference type="OrthoDB" id="1123283at2"/>
<organism evidence="2 3">
    <name type="scientific">Marinilabilia salmonicolor</name>
    <dbReference type="NCBI Taxonomy" id="989"/>
    <lineage>
        <taxon>Bacteria</taxon>
        <taxon>Pseudomonadati</taxon>
        <taxon>Bacteroidota</taxon>
        <taxon>Bacteroidia</taxon>
        <taxon>Marinilabiliales</taxon>
        <taxon>Marinilabiliaceae</taxon>
        <taxon>Marinilabilia</taxon>
    </lineage>
</organism>
<proteinExistence type="predicted"/>
<dbReference type="Proteomes" id="UP000252733">
    <property type="component" value="Unassembled WGS sequence"/>
</dbReference>
<reference evidence="2 3" key="1">
    <citation type="submission" date="2018-07" db="EMBL/GenBank/DDBJ databases">
        <title>Freshwater and sediment microbial communities from various areas in North America, analyzing microbe dynamics in response to fracking.</title>
        <authorList>
            <person name="Lamendella R."/>
        </authorList>
    </citation>
    <scope>NUCLEOTIDE SEQUENCE [LARGE SCALE GENOMIC DNA]</scope>
    <source>
        <strain evidence="2 3">160A</strain>
    </source>
</reference>
<comment type="caution">
    <text evidence="2">The sequence shown here is derived from an EMBL/GenBank/DDBJ whole genome shotgun (WGS) entry which is preliminary data.</text>
</comment>
<gene>
    <name evidence="2" type="ORF">DFO77_101130</name>
</gene>
<sequence length="109" mass="13537">MRITFFKIPQHRKFQYDPIYYNPEKEEREERVRRIKQEMGVEVEEQSDERAYKERIRGGMRRRIKSHFEVGRSERKKSNIRLIIILVLLMVIFYYLLNAASEWYSQFIM</sequence>
<accession>A0A2T0XQM5</accession>
<dbReference type="AlphaFoldDB" id="A0A2T0XQM5"/>
<dbReference type="EMBL" id="QPIZ01000001">
    <property type="protein sequence ID" value="RCW39360.1"/>
    <property type="molecule type" value="Genomic_DNA"/>
</dbReference>
<dbReference type="STRING" id="1168289.GCA_000259075_00178"/>
<evidence type="ECO:0000313" key="3">
    <source>
        <dbReference type="Proteomes" id="UP000252733"/>
    </source>
</evidence>
<evidence type="ECO:0000256" key="1">
    <source>
        <dbReference type="SAM" id="Phobius"/>
    </source>
</evidence>
<evidence type="ECO:0000313" key="2">
    <source>
        <dbReference type="EMBL" id="RCW39360.1"/>
    </source>
</evidence>
<keyword evidence="3" id="KW-1185">Reference proteome</keyword>
<keyword evidence="1" id="KW-0472">Membrane</keyword>
<feature type="transmembrane region" description="Helical" evidence="1">
    <location>
        <begin position="80"/>
        <end position="97"/>
    </location>
</feature>
<name>A0A2T0XQM5_9BACT</name>
<dbReference type="RefSeq" id="WP_106151982.1">
    <property type="nucleotide sequence ID" value="NZ_PVTS01000003.1"/>
</dbReference>
<keyword evidence="1" id="KW-0812">Transmembrane</keyword>
<protein>
    <submittedName>
        <fullName evidence="2">Uncharacterized protein</fullName>
    </submittedName>
</protein>